<dbReference type="FunFam" id="3.30.200.20:FF:000384">
    <property type="entry name" value="Receptor protein-tyrosine kinase"/>
    <property type="match status" value="1"/>
</dbReference>
<dbReference type="PROSITE" id="PS50835">
    <property type="entry name" value="IG_LIKE"/>
    <property type="match status" value="3"/>
</dbReference>
<feature type="transmembrane region" description="Helical" evidence="20">
    <location>
        <begin position="1005"/>
        <end position="1027"/>
    </location>
</feature>
<dbReference type="FunFam" id="2.60.40.10:FF:000016">
    <property type="entry name" value="Fibroblast growth factor receptor"/>
    <property type="match status" value="1"/>
</dbReference>
<evidence type="ECO:0000256" key="19">
    <source>
        <dbReference type="PROSITE-ProRule" id="PRU10141"/>
    </source>
</evidence>
<comment type="catalytic activity">
    <reaction evidence="18">
        <text>L-tyrosyl-[protein] + ATP = O-phospho-L-tyrosyl-[protein] + ADP + H(+)</text>
        <dbReference type="Rhea" id="RHEA:10596"/>
        <dbReference type="Rhea" id="RHEA-COMP:10136"/>
        <dbReference type="Rhea" id="RHEA-COMP:20101"/>
        <dbReference type="ChEBI" id="CHEBI:15378"/>
        <dbReference type="ChEBI" id="CHEBI:30616"/>
        <dbReference type="ChEBI" id="CHEBI:46858"/>
        <dbReference type="ChEBI" id="CHEBI:61978"/>
        <dbReference type="ChEBI" id="CHEBI:456216"/>
        <dbReference type="EC" id="2.7.10.1"/>
    </reaction>
</comment>
<evidence type="ECO:0000256" key="10">
    <source>
        <dbReference type="ARBA" id="ARBA00022840"/>
    </source>
</evidence>
<keyword evidence="5 20" id="KW-0812">Transmembrane</keyword>
<evidence type="ECO:0000256" key="8">
    <source>
        <dbReference type="ARBA" id="ARBA00022741"/>
    </source>
</evidence>
<dbReference type="InterPro" id="IPR036179">
    <property type="entry name" value="Ig-like_dom_sf"/>
</dbReference>
<evidence type="ECO:0000256" key="2">
    <source>
        <dbReference type="ARBA" id="ARBA00004651"/>
    </source>
</evidence>
<evidence type="ECO:0008006" key="25">
    <source>
        <dbReference type="Google" id="ProtNLM"/>
    </source>
</evidence>
<dbReference type="SUPFAM" id="SSF48726">
    <property type="entry name" value="Immunoglobulin"/>
    <property type="match status" value="4"/>
</dbReference>
<dbReference type="InterPro" id="IPR003599">
    <property type="entry name" value="Ig_sub"/>
</dbReference>
<dbReference type="PROSITE" id="PS00107">
    <property type="entry name" value="PROTEIN_KINASE_ATP"/>
    <property type="match status" value="1"/>
</dbReference>
<feature type="domain" description="Ig-like" evidence="22">
    <location>
        <begin position="362"/>
        <end position="443"/>
    </location>
</feature>
<name>A0AA38ILW2_9CUCU</name>
<feature type="domain" description="Protein kinase" evidence="21">
    <location>
        <begin position="627"/>
        <end position="963"/>
    </location>
</feature>
<evidence type="ECO:0000313" key="24">
    <source>
        <dbReference type="Proteomes" id="UP001168821"/>
    </source>
</evidence>
<gene>
    <name evidence="23" type="ORF">Zmor_011376</name>
</gene>
<reference evidence="23" key="1">
    <citation type="journal article" date="2023" name="G3 (Bethesda)">
        <title>Whole genome assemblies of Zophobas morio and Tenebrio molitor.</title>
        <authorList>
            <person name="Kaur S."/>
            <person name="Stinson S.A."/>
            <person name="diCenzo G.C."/>
        </authorList>
    </citation>
    <scope>NUCLEOTIDE SEQUENCE</scope>
    <source>
        <strain evidence="23">QUZm001</strain>
    </source>
</reference>
<dbReference type="InterPro" id="IPR050122">
    <property type="entry name" value="RTK"/>
</dbReference>
<comment type="caution">
    <text evidence="23">The sequence shown here is derived from an EMBL/GenBank/DDBJ whole genome shotgun (WGS) entry which is preliminary data.</text>
</comment>
<dbReference type="Gene3D" id="1.10.510.10">
    <property type="entry name" value="Transferase(Phosphotransferase) domain 1"/>
    <property type="match status" value="1"/>
</dbReference>
<feature type="domain" description="Ig-like" evidence="22">
    <location>
        <begin position="454"/>
        <end position="544"/>
    </location>
</feature>
<dbReference type="InterPro" id="IPR000719">
    <property type="entry name" value="Prot_kinase_dom"/>
</dbReference>
<keyword evidence="13" id="KW-0829">Tyrosine-protein kinase</keyword>
<dbReference type="GO" id="GO:0005886">
    <property type="term" value="C:plasma membrane"/>
    <property type="evidence" value="ECO:0007669"/>
    <property type="project" value="UniProtKB-SubCell"/>
</dbReference>
<evidence type="ECO:0000256" key="18">
    <source>
        <dbReference type="ARBA" id="ARBA00051243"/>
    </source>
</evidence>
<dbReference type="InterPro" id="IPR007110">
    <property type="entry name" value="Ig-like_dom"/>
</dbReference>
<evidence type="ECO:0000256" key="16">
    <source>
        <dbReference type="ARBA" id="ARBA00023180"/>
    </source>
</evidence>
<dbReference type="InterPro" id="IPR013604">
    <property type="entry name" value="7TM_chemorcpt"/>
</dbReference>
<protein>
    <recommendedName>
        <fullName evidence="25">Receptor protein-tyrosine kinase</fullName>
    </recommendedName>
</protein>
<dbReference type="GO" id="GO:0050909">
    <property type="term" value="P:sensory perception of taste"/>
    <property type="evidence" value="ECO:0007669"/>
    <property type="project" value="InterPro"/>
</dbReference>
<dbReference type="FunFam" id="1.10.510.10:FF:000554">
    <property type="entry name" value="Predicted protein"/>
    <property type="match status" value="1"/>
</dbReference>
<keyword evidence="24" id="KW-1185">Reference proteome</keyword>
<keyword evidence="15" id="KW-0675">Receptor</keyword>
<dbReference type="Pfam" id="PF07714">
    <property type="entry name" value="PK_Tyr_Ser-Thr"/>
    <property type="match status" value="1"/>
</dbReference>
<evidence type="ECO:0000256" key="13">
    <source>
        <dbReference type="ARBA" id="ARBA00023137"/>
    </source>
</evidence>
<dbReference type="InterPro" id="IPR013098">
    <property type="entry name" value="Ig_I-set"/>
</dbReference>
<keyword evidence="8 19" id="KW-0547">Nucleotide-binding</keyword>
<feature type="binding site" evidence="19">
    <location>
        <position position="661"/>
    </location>
    <ligand>
        <name>ATP</name>
        <dbReference type="ChEBI" id="CHEBI:30616"/>
    </ligand>
</feature>
<evidence type="ECO:0000256" key="5">
    <source>
        <dbReference type="ARBA" id="ARBA00022692"/>
    </source>
</evidence>
<dbReference type="Proteomes" id="UP001168821">
    <property type="component" value="Unassembled WGS sequence"/>
</dbReference>
<evidence type="ECO:0000256" key="17">
    <source>
        <dbReference type="ARBA" id="ARBA00023319"/>
    </source>
</evidence>
<evidence type="ECO:0000259" key="21">
    <source>
        <dbReference type="PROSITE" id="PS50011"/>
    </source>
</evidence>
<dbReference type="PROSITE" id="PS00109">
    <property type="entry name" value="PROTEIN_KINASE_TYR"/>
    <property type="match status" value="1"/>
</dbReference>
<keyword evidence="9" id="KW-0418">Kinase</keyword>
<keyword evidence="4" id="KW-0808">Transferase</keyword>
<dbReference type="PANTHER" id="PTHR24416:SF600">
    <property type="entry name" value="PDGF- AND VEGF-RECEPTOR RELATED, ISOFORM J"/>
    <property type="match status" value="1"/>
</dbReference>
<evidence type="ECO:0000256" key="12">
    <source>
        <dbReference type="ARBA" id="ARBA00023136"/>
    </source>
</evidence>
<dbReference type="GO" id="GO:0004714">
    <property type="term" value="F:transmembrane receptor protein tyrosine kinase activity"/>
    <property type="evidence" value="ECO:0007669"/>
    <property type="project" value="UniProtKB-EC"/>
</dbReference>
<accession>A0AA38ILW2</accession>
<dbReference type="InterPro" id="IPR008266">
    <property type="entry name" value="Tyr_kinase_AS"/>
</dbReference>
<dbReference type="Pfam" id="PF08395">
    <property type="entry name" value="7tm_7"/>
    <property type="match status" value="1"/>
</dbReference>
<keyword evidence="3" id="KW-1003">Cell membrane</keyword>
<dbReference type="CDD" id="cd00192">
    <property type="entry name" value="PTKc"/>
    <property type="match status" value="1"/>
</dbReference>
<dbReference type="SUPFAM" id="SSF56112">
    <property type="entry name" value="Protein kinase-like (PK-like)"/>
    <property type="match status" value="1"/>
</dbReference>
<organism evidence="23 24">
    <name type="scientific">Zophobas morio</name>
    <dbReference type="NCBI Taxonomy" id="2755281"/>
    <lineage>
        <taxon>Eukaryota</taxon>
        <taxon>Metazoa</taxon>
        <taxon>Ecdysozoa</taxon>
        <taxon>Arthropoda</taxon>
        <taxon>Hexapoda</taxon>
        <taxon>Insecta</taxon>
        <taxon>Pterygota</taxon>
        <taxon>Neoptera</taxon>
        <taxon>Endopterygota</taxon>
        <taxon>Coleoptera</taxon>
        <taxon>Polyphaga</taxon>
        <taxon>Cucujiformia</taxon>
        <taxon>Tenebrionidae</taxon>
        <taxon>Zophobas</taxon>
    </lineage>
</organism>
<keyword evidence="6" id="KW-0732">Signal</keyword>
<evidence type="ECO:0000256" key="14">
    <source>
        <dbReference type="ARBA" id="ARBA00023157"/>
    </source>
</evidence>
<evidence type="ECO:0000256" key="1">
    <source>
        <dbReference type="ARBA" id="ARBA00004167"/>
    </source>
</evidence>
<evidence type="ECO:0000256" key="20">
    <source>
        <dbReference type="SAM" id="Phobius"/>
    </source>
</evidence>
<evidence type="ECO:0000256" key="11">
    <source>
        <dbReference type="ARBA" id="ARBA00022989"/>
    </source>
</evidence>
<dbReference type="InterPro" id="IPR001245">
    <property type="entry name" value="Ser-Thr/Tyr_kinase_cat_dom"/>
</dbReference>
<evidence type="ECO:0000313" key="23">
    <source>
        <dbReference type="EMBL" id="KAJ3659702.1"/>
    </source>
</evidence>
<evidence type="ECO:0000256" key="7">
    <source>
        <dbReference type="ARBA" id="ARBA00022737"/>
    </source>
</evidence>
<dbReference type="InterPro" id="IPR011009">
    <property type="entry name" value="Kinase-like_dom_sf"/>
</dbReference>
<dbReference type="Gene3D" id="2.60.40.10">
    <property type="entry name" value="Immunoglobulins"/>
    <property type="match status" value="5"/>
</dbReference>
<evidence type="ECO:0000256" key="15">
    <source>
        <dbReference type="ARBA" id="ARBA00023170"/>
    </source>
</evidence>
<feature type="transmembrane region" description="Helical" evidence="20">
    <location>
        <begin position="1175"/>
        <end position="1199"/>
    </location>
</feature>
<evidence type="ECO:0000256" key="9">
    <source>
        <dbReference type="ARBA" id="ARBA00022777"/>
    </source>
</evidence>
<keyword evidence="14" id="KW-1015">Disulfide bond</keyword>
<dbReference type="PANTHER" id="PTHR24416">
    <property type="entry name" value="TYROSINE-PROTEIN KINASE RECEPTOR"/>
    <property type="match status" value="1"/>
</dbReference>
<dbReference type="InterPro" id="IPR003598">
    <property type="entry name" value="Ig_sub2"/>
</dbReference>
<dbReference type="PROSITE" id="PS50011">
    <property type="entry name" value="PROTEIN_KINASE_DOM"/>
    <property type="match status" value="1"/>
</dbReference>
<dbReference type="EMBL" id="JALNTZ010000003">
    <property type="protein sequence ID" value="KAJ3659702.1"/>
    <property type="molecule type" value="Genomic_DNA"/>
</dbReference>
<feature type="transmembrane region" description="Helical" evidence="20">
    <location>
        <begin position="1108"/>
        <end position="1129"/>
    </location>
</feature>
<dbReference type="Pfam" id="PF07679">
    <property type="entry name" value="I-set"/>
    <property type="match status" value="2"/>
</dbReference>
<feature type="domain" description="Ig-like" evidence="22">
    <location>
        <begin position="30"/>
        <end position="114"/>
    </location>
</feature>
<keyword evidence="10 19" id="KW-0067">ATP-binding</keyword>
<comment type="subcellular location">
    <subcellularLocation>
        <location evidence="2">Cell membrane</location>
        <topology evidence="2">Multi-pass membrane protein</topology>
    </subcellularLocation>
    <subcellularLocation>
        <location evidence="1">Membrane</location>
        <topology evidence="1">Single-pass membrane protein</topology>
    </subcellularLocation>
</comment>
<evidence type="ECO:0000259" key="22">
    <source>
        <dbReference type="PROSITE" id="PS50835"/>
    </source>
</evidence>
<dbReference type="Gene3D" id="3.30.200.20">
    <property type="entry name" value="Phosphorylase Kinase, domain 1"/>
    <property type="match status" value="1"/>
</dbReference>
<dbReference type="CDD" id="cd00096">
    <property type="entry name" value="Ig"/>
    <property type="match status" value="1"/>
</dbReference>
<feature type="transmembrane region" description="Helical" evidence="20">
    <location>
        <begin position="552"/>
        <end position="573"/>
    </location>
</feature>
<dbReference type="InterPro" id="IPR013783">
    <property type="entry name" value="Ig-like_fold"/>
</dbReference>
<sequence>MCCFQFSVVRVLWFFSELAFFGVFSYVTEPQLRDLSNGHTIIGQDIQLECTVTCDKPNVLIEWRAPLNLHLKTERINITKDETYDSHVYVTRSLYVISKSVIEDNSIYYCRASDPENPFDTKYTYIWAPAYRADEHIIQFNNNQIFFNKTNTELEVHIRAHPEATFYWINKENETITPSSEKFKVLTTLSNGATNYKSVLKFNNISNDDFGNYTIVGRNEYGNTTFPILVNLTGPPSTSVTVKKDGDHYVFKCLSTGFPKPLISWKFEKCNSLSCFEENEETYLRNGTEIKEFRSEDNGLQTISYIKINKSSIGTVKATGINQFGYNNALQHIYKVKNGFEVYVRNTLVDQNEITVEMLFKENLEIMCGVSLEEYYHEIKWFREGRNMSLNDIRVPIRGFDEYSIKDINAIHSSVSIIKFNIDPTDTGKYFCKALTRDGKTVTKVITVIGRETPDLRVASNMRNKTMLAKFGKSAKFYCNSNGYPTPSIQWFKNNASLTNSAKIQILDKNQTLMIDDVGPNDNGTYSCNVSNRFQQTKQFATLGAIENDFDWLLVVIIVLAIVLIAITIIMVLKIRKENRIKEELKLAGLSNFEAGAVEYINPKLRIENQGELLPYDKKWEIPLENLTLGKELGSGAFGVVVKAELSGLPTKESRTTVAVKTVNKFAGYECIRALVSELKIMVHLGKHVNIVNLVGACTKDVMKKKLLVVVEFCPFGNLQEYILQNSNRFIDQRREDRDGFDWTIDPKASKKEKSATNLQYTTVCFTSDSSKSGSEDLSGNVEEEKVEYMCSQDFLVWALQISKGMEYLASRNILHGDLAARNVLLSENNVVKISDFGLARNMYKSGIYQKKEQGPLPVKWMAVESIGENIFSSQSDVWSFGVVLWEFFSLAKTPYPGMPVDQNFYNKLFSGYRMEMPYFATTQIYEMMLECWNVIPTKRPTFSELAKWIGVLLEDSVTEHYLSINGSYILVNGNQSEVDQTDYLSMMSSPIVVNTSSTIHWLTYYVPFTVMFLGSYFIVISLYFLLERYKGLVRVLTKEGTTDRYSPESLKVIRRFVPVYVDITNITNDIASKFSLQICALLIVTTVTITNKLFLLVKGKFRFLHQLILFNVVCLHTIEVCAVVWIHFQIHLKIGEINDLISKIIANKGEIRHSDNDLTQGLLLIDKNKFDVQVFGMFAVTPSSLFNMVTWIGSYLIVMVQFTPDNLVINEVTWQLAPPG</sequence>
<keyword evidence="16" id="KW-0325">Glycoprotein</keyword>
<evidence type="ECO:0000256" key="6">
    <source>
        <dbReference type="ARBA" id="ARBA00022729"/>
    </source>
</evidence>
<keyword evidence="17" id="KW-0393">Immunoglobulin domain</keyword>
<keyword evidence="7" id="KW-0677">Repeat</keyword>
<dbReference type="InterPro" id="IPR017441">
    <property type="entry name" value="Protein_kinase_ATP_BS"/>
</dbReference>
<keyword evidence="11 20" id="KW-1133">Transmembrane helix</keyword>
<dbReference type="GO" id="GO:0043235">
    <property type="term" value="C:receptor complex"/>
    <property type="evidence" value="ECO:0007669"/>
    <property type="project" value="TreeGrafter"/>
</dbReference>
<dbReference type="SMART" id="SM00409">
    <property type="entry name" value="IG"/>
    <property type="match status" value="4"/>
</dbReference>
<dbReference type="GO" id="GO:0007169">
    <property type="term" value="P:cell surface receptor protein tyrosine kinase signaling pathway"/>
    <property type="evidence" value="ECO:0007669"/>
    <property type="project" value="TreeGrafter"/>
</dbReference>
<keyword evidence="12 20" id="KW-0472">Membrane</keyword>
<dbReference type="AlphaFoldDB" id="A0AA38ILW2"/>
<evidence type="ECO:0000256" key="4">
    <source>
        <dbReference type="ARBA" id="ARBA00022679"/>
    </source>
</evidence>
<dbReference type="GO" id="GO:0005524">
    <property type="term" value="F:ATP binding"/>
    <property type="evidence" value="ECO:0007669"/>
    <property type="project" value="UniProtKB-UniRule"/>
</dbReference>
<feature type="transmembrane region" description="Helical" evidence="20">
    <location>
        <begin position="1075"/>
        <end position="1096"/>
    </location>
</feature>
<evidence type="ECO:0000256" key="3">
    <source>
        <dbReference type="ARBA" id="ARBA00022475"/>
    </source>
</evidence>
<proteinExistence type="predicted"/>
<dbReference type="SMART" id="SM00408">
    <property type="entry name" value="IGc2"/>
    <property type="match status" value="4"/>
</dbReference>